<proteinExistence type="predicted"/>
<keyword evidence="2" id="KW-1185">Reference proteome</keyword>
<dbReference type="AlphaFoldDB" id="A0A5B8IDB0"/>
<name>A0A5B8IDB0_9GAMM</name>
<dbReference type="Pfam" id="PF15894">
    <property type="entry name" value="SgrT"/>
    <property type="match status" value="1"/>
</dbReference>
<dbReference type="GO" id="GO:0046325">
    <property type="term" value="P:negative regulation of D-glucose import"/>
    <property type="evidence" value="ECO:0007669"/>
    <property type="project" value="InterPro"/>
</dbReference>
<dbReference type="EMBL" id="CP042220">
    <property type="protein sequence ID" value="QDX31893.1"/>
    <property type="molecule type" value="Genomic_DNA"/>
</dbReference>
<dbReference type="KEGG" id="dic:Dpoa569_0000603"/>
<evidence type="ECO:0000313" key="1">
    <source>
        <dbReference type="EMBL" id="QDX31893.1"/>
    </source>
</evidence>
<protein>
    <submittedName>
        <fullName evidence="1">Glucose uptake inhibitor SgrT</fullName>
    </submittedName>
</protein>
<sequence length="53" mass="6690">MQLELFRVYRRWLCRGCRRGWGVLTATQRMALLLQVTQWQIQDMEEEDYRRWL</sequence>
<organism evidence="1 2">
    <name type="scientific">Dickeya poaceiphila</name>
    <dbReference type="NCBI Taxonomy" id="568768"/>
    <lineage>
        <taxon>Bacteria</taxon>
        <taxon>Pseudomonadati</taxon>
        <taxon>Pseudomonadota</taxon>
        <taxon>Gammaproteobacteria</taxon>
        <taxon>Enterobacterales</taxon>
        <taxon>Pectobacteriaceae</taxon>
        <taxon>Dickeya</taxon>
    </lineage>
</organism>
<gene>
    <name evidence="1" type="ORF">Dpoa569_0000603</name>
</gene>
<accession>A0A5B8IDB0</accession>
<evidence type="ECO:0000313" key="2">
    <source>
        <dbReference type="Proteomes" id="UP000320591"/>
    </source>
</evidence>
<dbReference type="Proteomes" id="UP000320591">
    <property type="component" value="Chromosome"/>
</dbReference>
<reference evidence="1 2" key="1">
    <citation type="journal article" date="2019" name="Environ. Microbiol.">
        <title>The phytopathogenic nature of Dickeya aquatica 174/2 and the dynamic early evolution of Dickeya pathogenicity.</title>
        <authorList>
            <person name="Duprey A."/>
            <person name="Taib N."/>
            <person name="Leonard S."/>
            <person name="Garin T."/>
            <person name="Flandrois J.P."/>
            <person name="Nasser W."/>
            <person name="Brochier-Armanet C."/>
            <person name="Reverchon S."/>
        </authorList>
    </citation>
    <scope>NUCLEOTIDE SEQUENCE [LARGE SCALE GENOMIC DNA]</scope>
    <source>
        <strain evidence="1 2">NCPPB 569</strain>
    </source>
</reference>
<dbReference type="InterPro" id="IPR031767">
    <property type="entry name" value="SgrT"/>
</dbReference>